<keyword evidence="2" id="KW-1185">Reference proteome</keyword>
<name>A0A8J3CE15_9PSEU</name>
<organism evidence="1 2">
    <name type="scientific">Longimycelium tulufanense</name>
    <dbReference type="NCBI Taxonomy" id="907463"/>
    <lineage>
        <taxon>Bacteria</taxon>
        <taxon>Bacillati</taxon>
        <taxon>Actinomycetota</taxon>
        <taxon>Actinomycetes</taxon>
        <taxon>Pseudonocardiales</taxon>
        <taxon>Pseudonocardiaceae</taxon>
        <taxon>Longimycelium</taxon>
    </lineage>
</organism>
<proteinExistence type="predicted"/>
<accession>A0A8J3CE15</accession>
<reference evidence="1" key="1">
    <citation type="journal article" date="2014" name="Int. J. Syst. Evol. Microbiol.">
        <title>Complete genome sequence of Corynebacterium casei LMG S-19264T (=DSM 44701T), isolated from a smear-ripened cheese.</title>
        <authorList>
            <consortium name="US DOE Joint Genome Institute (JGI-PGF)"/>
            <person name="Walter F."/>
            <person name="Albersmeier A."/>
            <person name="Kalinowski J."/>
            <person name="Ruckert C."/>
        </authorList>
    </citation>
    <scope>NUCLEOTIDE SEQUENCE</scope>
    <source>
        <strain evidence="1">CGMCC 4.5737</strain>
    </source>
</reference>
<evidence type="ECO:0000313" key="2">
    <source>
        <dbReference type="Proteomes" id="UP000637578"/>
    </source>
</evidence>
<gene>
    <name evidence="1" type="ORF">GCM10012275_40050</name>
</gene>
<dbReference type="Proteomes" id="UP000637578">
    <property type="component" value="Unassembled WGS sequence"/>
</dbReference>
<dbReference type="EMBL" id="BMMK01000019">
    <property type="protein sequence ID" value="GGM65478.1"/>
    <property type="molecule type" value="Genomic_DNA"/>
</dbReference>
<dbReference type="AlphaFoldDB" id="A0A8J3CE15"/>
<sequence length="122" mass="13220">MRDGGGYPPPAPTSSTVRVNKENVLQAAAAFQAEADRMLKQIDLRRSEMRFEPALGDPASTDVAQVLKLKLANGDESYIERALQYVDELQSTAQQLTEAAKSYGYTDEDIASALSAQGDPRA</sequence>
<reference evidence="1" key="2">
    <citation type="submission" date="2020-09" db="EMBL/GenBank/DDBJ databases">
        <authorList>
            <person name="Sun Q."/>
            <person name="Zhou Y."/>
        </authorList>
    </citation>
    <scope>NUCLEOTIDE SEQUENCE</scope>
    <source>
        <strain evidence="1">CGMCC 4.5737</strain>
    </source>
</reference>
<evidence type="ECO:0000313" key="1">
    <source>
        <dbReference type="EMBL" id="GGM65478.1"/>
    </source>
</evidence>
<protein>
    <submittedName>
        <fullName evidence="1">Uncharacterized protein</fullName>
    </submittedName>
</protein>
<comment type="caution">
    <text evidence="1">The sequence shown here is derived from an EMBL/GenBank/DDBJ whole genome shotgun (WGS) entry which is preliminary data.</text>
</comment>